<accession>U1S4D0</accession>
<keyword evidence="2" id="KW-1185">Reference proteome</keyword>
<protein>
    <submittedName>
        <fullName evidence="1">Uncharacterized protein</fullName>
    </submittedName>
</protein>
<dbReference type="AlphaFoldDB" id="U1S4D0"/>
<dbReference type="EMBL" id="AWSE01000018">
    <property type="protein sequence ID" value="ERH25512.1"/>
    <property type="molecule type" value="Genomic_DNA"/>
</dbReference>
<sequence>MAHLGPHDGARQWEAGIVVGGEGRLGQESAGAGRRAGAGELAQVAAVAGEEDDVDVVVQRSGSGPG</sequence>
<dbReference type="HOGENOM" id="CLU_2821425_0_0_11"/>
<reference evidence="1 2" key="1">
    <citation type="submission" date="2013-08" db="EMBL/GenBank/DDBJ databases">
        <authorList>
            <person name="Weinstock G."/>
            <person name="Sodergren E."/>
            <person name="Wylie T."/>
            <person name="Fulton L."/>
            <person name="Fulton R."/>
            <person name="Fronick C."/>
            <person name="O'Laughlin M."/>
            <person name="Godfrey J."/>
            <person name="Miner T."/>
            <person name="Herter B."/>
            <person name="Appelbaum E."/>
            <person name="Cordes M."/>
            <person name="Lek S."/>
            <person name="Wollam A."/>
            <person name="Pepin K.H."/>
            <person name="Palsikar V.B."/>
            <person name="Mitreva M."/>
            <person name="Wilson R.K."/>
        </authorList>
    </citation>
    <scope>NUCLEOTIDE SEQUENCE [LARGE SCALE GENOMIC DNA]</scope>
    <source>
        <strain evidence="1 2">F0542</strain>
    </source>
</reference>
<gene>
    <name evidence="1" type="ORF">HMPREF1979_00437</name>
</gene>
<dbReference type="PATRIC" id="fig|1321818.3.peg.364"/>
<evidence type="ECO:0000313" key="2">
    <source>
        <dbReference type="Proteomes" id="UP000016536"/>
    </source>
</evidence>
<organism evidence="1 2">
    <name type="scientific">Actinomyces johnsonii F0542</name>
    <dbReference type="NCBI Taxonomy" id="1321818"/>
    <lineage>
        <taxon>Bacteria</taxon>
        <taxon>Bacillati</taxon>
        <taxon>Actinomycetota</taxon>
        <taxon>Actinomycetes</taxon>
        <taxon>Actinomycetales</taxon>
        <taxon>Actinomycetaceae</taxon>
        <taxon>Actinomyces</taxon>
    </lineage>
</organism>
<name>U1S4D0_9ACTO</name>
<evidence type="ECO:0000313" key="1">
    <source>
        <dbReference type="EMBL" id="ERH25512.1"/>
    </source>
</evidence>
<dbReference type="Proteomes" id="UP000016536">
    <property type="component" value="Unassembled WGS sequence"/>
</dbReference>
<proteinExistence type="predicted"/>
<comment type="caution">
    <text evidence="1">The sequence shown here is derived from an EMBL/GenBank/DDBJ whole genome shotgun (WGS) entry which is preliminary data.</text>
</comment>